<sequence length="323" mass="37026">PKNQEMQPAVVDLDLVNKNDRLFECHVSDNTSEDPIGWSGDIFGSGDEIVWKGMEIEYDMLTGFEQFENEEVQPAIVDLDIVSEKERLPECEEGFINRGHISGTANIDEATLNAGDAFENWNEVDSIVNKYAKQNGFVAVKCRKNLDPIDHAIVRRRSYNCWKSGISKPKKVEDITSHRNSGSIKTNCPWQVSFYFGKQSTTIHLTKIKNSHNHQCDQRIIELAPKNTRFSSSMLDKIEHYTINGHLNARQQYDLLLKDFPQHHIKKKNLYNAIQKFRGVQIHDESNAAKMLSYLIEQRNKDPDYVVITRLEGHIMNSLDCSG</sequence>
<evidence type="ECO:0000313" key="3">
    <source>
        <dbReference type="Proteomes" id="UP000789901"/>
    </source>
</evidence>
<dbReference type="InterPro" id="IPR004330">
    <property type="entry name" value="FAR1_DNA_bnd_dom"/>
</dbReference>
<feature type="non-terminal residue" evidence="2">
    <location>
        <position position="1"/>
    </location>
</feature>
<gene>
    <name evidence="2" type="ORF">GMARGA_LOCUS39177</name>
</gene>
<dbReference type="EMBL" id="CAJVQB010091950">
    <property type="protein sequence ID" value="CAG8848431.1"/>
    <property type="molecule type" value="Genomic_DNA"/>
</dbReference>
<comment type="caution">
    <text evidence="2">The sequence shown here is derived from an EMBL/GenBank/DDBJ whole genome shotgun (WGS) entry which is preliminary data.</text>
</comment>
<evidence type="ECO:0000259" key="1">
    <source>
        <dbReference type="Pfam" id="PF03101"/>
    </source>
</evidence>
<proteinExistence type="predicted"/>
<feature type="domain" description="FAR1" evidence="1">
    <location>
        <begin position="129"/>
        <end position="217"/>
    </location>
</feature>
<name>A0ABN7X674_GIGMA</name>
<evidence type="ECO:0000313" key="2">
    <source>
        <dbReference type="EMBL" id="CAG8848431.1"/>
    </source>
</evidence>
<dbReference type="Proteomes" id="UP000789901">
    <property type="component" value="Unassembled WGS sequence"/>
</dbReference>
<organism evidence="2 3">
    <name type="scientific">Gigaspora margarita</name>
    <dbReference type="NCBI Taxonomy" id="4874"/>
    <lineage>
        <taxon>Eukaryota</taxon>
        <taxon>Fungi</taxon>
        <taxon>Fungi incertae sedis</taxon>
        <taxon>Mucoromycota</taxon>
        <taxon>Glomeromycotina</taxon>
        <taxon>Glomeromycetes</taxon>
        <taxon>Diversisporales</taxon>
        <taxon>Gigasporaceae</taxon>
        <taxon>Gigaspora</taxon>
    </lineage>
</organism>
<dbReference type="Pfam" id="PF03101">
    <property type="entry name" value="FAR1"/>
    <property type="match status" value="1"/>
</dbReference>
<reference evidence="2 3" key="1">
    <citation type="submission" date="2021-06" db="EMBL/GenBank/DDBJ databases">
        <authorList>
            <person name="Kallberg Y."/>
            <person name="Tangrot J."/>
            <person name="Rosling A."/>
        </authorList>
    </citation>
    <scope>NUCLEOTIDE SEQUENCE [LARGE SCALE GENOMIC DNA]</scope>
    <source>
        <strain evidence="2 3">120-4 pot B 10/14</strain>
    </source>
</reference>
<accession>A0ABN7X674</accession>
<keyword evidence="3" id="KW-1185">Reference proteome</keyword>
<protein>
    <submittedName>
        <fullName evidence="2">12987_t:CDS:1</fullName>
    </submittedName>
</protein>
<dbReference type="PANTHER" id="PTHR47718">
    <property type="entry name" value="OS01G0519700 PROTEIN"/>
    <property type="match status" value="1"/>
</dbReference>